<keyword evidence="4 8" id="KW-0238">DNA-binding</keyword>
<dbReference type="GO" id="GO:0005634">
    <property type="term" value="C:nucleus"/>
    <property type="evidence" value="ECO:0007669"/>
    <property type="project" value="UniProtKB-SubCell"/>
</dbReference>
<evidence type="ECO:0000256" key="2">
    <source>
        <dbReference type="ARBA" id="ARBA00006074"/>
    </source>
</evidence>
<organism evidence="12 13">
    <name type="scientific">Psophocarpus tetragonolobus</name>
    <name type="common">Winged bean</name>
    <name type="synonym">Dolichos tetragonolobus</name>
    <dbReference type="NCBI Taxonomy" id="3891"/>
    <lineage>
        <taxon>Eukaryota</taxon>
        <taxon>Viridiplantae</taxon>
        <taxon>Streptophyta</taxon>
        <taxon>Embryophyta</taxon>
        <taxon>Tracheophyta</taxon>
        <taxon>Spermatophyta</taxon>
        <taxon>Magnoliopsida</taxon>
        <taxon>eudicotyledons</taxon>
        <taxon>Gunneridae</taxon>
        <taxon>Pentapetalae</taxon>
        <taxon>rosids</taxon>
        <taxon>fabids</taxon>
        <taxon>Fabales</taxon>
        <taxon>Fabaceae</taxon>
        <taxon>Papilionoideae</taxon>
        <taxon>50 kb inversion clade</taxon>
        <taxon>NPAAA clade</taxon>
        <taxon>indigoferoid/millettioid clade</taxon>
        <taxon>Phaseoleae</taxon>
        <taxon>Psophocarpus</taxon>
    </lineage>
</organism>
<keyword evidence="3" id="KW-0805">Transcription regulation</keyword>
<evidence type="ECO:0000256" key="4">
    <source>
        <dbReference type="ARBA" id="ARBA00023125"/>
    </source>
</evidence>
<dbReference type="AlphaFoldDB" id="A0AAN9SVQ0"/>
<keyword evidence="10" id="KW-0175">Coiled coil</keyword>
<dbReference type="PROSITE" id="PS50071">
    <property type="entry name" value="HOMEOBOX_2"/>
    <property type="match status" value="1"/>
</dbReference>
<dbReference type="Pfam" id="PF02183">
    <property type="entry name" value="HALZ"/>
    <property type="match status" value="1"/>
</dbReference>
<dbReference type="CDD" id="cd00086">
    <property type="entry name" value="homeodomain"/>
    <property type="match status" value="1"/>
</dbReference>
<dbReference type="PANTHER" id="PTHR45714">
    <property type="entry name" value="HOMEOBOX-LEUCINE ZIPPER PROTEIN HAT14"/>
    <property type="match status" value="1"/>
</dbReference>
<evidence type="ECO:0000313" key="12">
    <source>
        <dbReference type="EMBL" id="KAK7406412.1"/>
    </source>
</evidence>
<keyword evidence="5 8" id="KW-0371">Homeobox</keyword>
<evidence type="ECO:0000256" key="6">
    <source>
        <dbReference type="ARBA" id="ARBA00023163"/>
    </source>
</evidence>
<evidence type="ECO:0000256" key="7">
    <source>
        <dbReference type="ARBA" id="ARBA00023242"/>
    </source>
</evidence>
<comment type="caution">
    <text evidence="12">The sequence shown here is derived from an EMBL/GenBank/DDBJ whole genome shotgun (WGS) entry which is preliminary data.</text>
</comment>
<dbReference type="InterPro" id="IPR017970">
    <property type="entry name" value="Homeobox_CS"/>
</dbReference>
<evidence type="ECO:0000256" key="8">
    <source>
        <dbReference type="PROSITE-ProRule" id="PRU00108"/>
    </source>
</evidence>
<reference evidence="12 13" key="1">
    <citation type="submission" date="2024-01" db="EMBL/GenBank/DDBJ databases">
        <title>The genomes of 5 underutilized Papilionoideae crops provide insights into root nodulation and disease resistanc.</title>
        <authorList>
            <person name="Jiang F."/>
        </authorList>
    </citation>
    <scope>NUCLEOTIDE SEQUENCE [LARGE SCALE GENOMIC DNA]</scope>
    <source>
        <strain evidence="12">DUOXIRENSHENG_FW03</strain>
        <tissue evidence="12">Leaves</tissue>
    </source>
</reference>
<feature type="DNA-binding region" description="Homeobox" evidence="8">
    <location>
        <begin position="194"/>
        <end position="253"/>
    </location>
</feature>
<comment type="subcellular location">
    <subcellularLocation>
        <location evidence="1 8 9">Nucleus</location>
    </subcellularLocation>
</comment>
<evidence type="ECO:0000256" key="5">
    <source>
        <dbReference type="ARBA" id="ARBA00023155"/>
    </source>
</evidence>
<dbReference type="SMART" id="SM00389">
    <property type="entry name" value="HOX"/>
    <property type="match status" value="1"/>
</dbReference>
<dbReference type="GO" id="GO:0043565">
    <property type="term" value="F:sequence-specific DNA binding"/>
    <property type="evidence" value="ECO:0007669"/>
    <property type="project" value="InterPro"/>
</dbReference>
<evidence type="ECO:0000256" key="1">
    <source>
        <dbReference type="ARBA" id="ARBA00004123"/>
    </source>
</evidence>
<dbReference type="FunFam" id="1.10.10.60:FF:000577">
    <property type="entry name" value="Homeobox-leucine zipper protein 18"/>
    <property type="match status" value="1"/>
</dbReference>
<feature type="coiled-coil region" evidence="10">
    <location>
        <begin position="258"/>
        <end position="288"/>
    </location>
</feature>
<accession>A0AAN9SVQ0</accession>
<sequence length="341" mass="38577">MCSVGYITGIGEWRFSMFVCYYNGRNSTVTQMLRPFQSYQPLNHTPSIFFPTTYISLFSQMGLDQEPNSCGLHLVLGLSLTAATAKETTNPDHLCVIKPTPTKPYPSNEPSLTLALSGESYQVTKQVPRNNVHKVYCEDPLDLSRQTSPHSVVSSFSTGRVVKRERDLSCEDVEIEAEERVSSRASDEDEDGINARKKLRLTKEQSALLEESFKQHSTLNPKQKQALARQLNLRPRQVEVWFQNRRARTKLKQTEVDCEFLKKCCETLTDENRRLKKELQELKALKLSQPLYMPMPAATLTMCPSCERLGGVTDNASNKIPFSMAPKPHFYNPFANPSAAC</sequence>
<dbReference type="InterPro" id="IPR009057">
    <property type="entry name" value="Homeodomain-like_sf"/>
</dbReference>
<dbReference type="InterPro" id="IPR001356">
    <property type="entry name" value="HD"/>
</dbReference>
<dbReference type="Proteomes" id="UP001386955">
    <property type="component" value="Unassembled WGS sequence"/>
</dbReference>
<dbReference type="GO" id="GO:0000981">
    <property type="term" value="F:DNA-binding transcription factor activity, RNA polymerase II-specific"/>
    <property type="evidence" value="ECO:0007669"/>
    <property type="project" value="InterPro"/>
</dbReference>
<evidence type="ECO:0000256" key="9">
    <source>
        <dbReference type="RuleBase" id="RU000682"/>
    </source>
</evidence>
<dbReference type="InterPro" id="IPR050762">
    <property type="entry name" value="HD-ZIP_Homeobox_LZ_Class_II"/>
</dbReference>
<dbReference type="PANTHER" id="PTHR45714:SF34">
    <property type="entry name" value="HOMEOBOX-LEUCINE ZIPPER PROTEIN HAT9"/>
    <property type="match status" value="1"/>
</dbReference>
<evidence type="ECO:0000313" key="13">
    <source>
        <dbReference type="Proteomes" id="UP001386955"/>
    </source>
</evidence>
<dbReference type="SMART" id="SM00340">
    <property type="entry name" value="HALZ"/>
    <property type="match status" value="1"/>
</dbReference>
<keyword evidence="7 8" id="KW-0539">Nucleus</keyword>
<dbReference type="Gene3D" id="1.10.10.60">
    <property type="entry name" value="Homeodomain-like"/>
    <property type="match status" value="1"/>
</dbReference>
<dbReference type="EMBL" id="JAYMYS010000002">
    <property type="protein sequence ID" value="KAK7406412.1"/>
    <property type="molecule type" value="Genomic_DNA"/>
</dbReference>
<feature type="domain" description="Homeobox" evidence="11">
    <location>
        <begin position="192"/>
        <end position="252"/>
    </location>
</feature>
<evidence type="ECO:0000259" key="11">
    <source>
        <dbReference type="PROSITE" id="PS50071"/>
    </source>
</evidence>
<gene>
    <name evidence="12" type="ORF">VNO78_08036</name>
</gene>
<proteinExistence type="inferred from homology"/>
<name>A0AAN9SVQ0_PSOTE</name>
<keyword evidence="13" id="KW-1185">Reference proteome</keyword>
<dbReference type="SUPFAM" id="SSF46689">
    <property type="entry name" value="Homeodomain-like"/>
    <property type="match status" value="1"/>
</dbReference>
<dbReference type="InterPro" id="IPR003106">
    <property type="entry name" value="Leu_zip_homeo"/>
</dbReference>
<keyword evidence="6" id="KW-0804">Transcription</keyword>
<evidence type="ECO:0000256" key="3">
    <source>
        <dbReference type="ARBA" id="ARBA00023015"/>
    </source>
</evidence>
<comment type="similarity">
    <text evidence="2">Belongs to the HD-ZIP homeobox family. Class II subfamily.</text>
</comment>
<protein>
    <recommendedName>
        <fullName evidence="11">Homeobox domain-containing protein</fullName>
    </recommendedName>
</protein>
<dbReference type="PROSITE" id="PS00027">
    <property type="entry name" value="HOMEOBOX_1"/>
    <property type="match status" value="1"/>
</dbReference>
<evidence type="ECO:0000256" key="10">
    <source>
        <dbReference type="SAM" id="Coils"/>
    </source>
</evidence>
<dbReference type="Pfam" id="PF00046">
    <property type="entry name" value="Homeodomain"/>
    <property type="match status" value="1"/>
</dbReference>